<name>A0A4C1Z0S0_EUMVA</name>
<keyword evidence="2" id="KW-1185">Reference proteome</keyword>
<dbReference type="AlphaFoldDB" id="A0A4C1Z0S0"/>
<reference evidence="1 2" key="1">
    <citation type="journal article" date="2019" name="Commun. Biol.">
        <title>The bagworm genome reveals a unique fibroin gene that provides high tensile strength.</title>
        <authorList>
            <person name="Kono N."/>
            <person name="Nakamura H."/>
            <person name="Ohtoshi R."/>
            <person name="Tomita M."/>
            <person name="Numata K."/>
            <person name="Arakawa K."/>
        </authorList>
    </citation>
    <scope>NUCLEOTIDE SEQUENCE [LARGE SCALE GENOMIC DNA]</scope>
</reference>
<sequence>MSVDGLDCTASIKKLSKVLDITTKMQSRMKVGAVHSTPSLIMRMRSFFIRRQRCQIEPHVERTYLAFYDEAPSLAIVYNWFNEFKQGRTNLTDDLHDGRPSTATTEDVSAVRLMIETGKRVITSRSGQA</sequence>
<accession>A0A4C1Z0S0</accession>
<gene>
    <name evidence="1" type="ORF">EVAR_62709_1</name>
</gene>
<dbReference type="EMBL" id="BGZK01001553">
    <property type="protein sequence ID" value="GBP82186.1"/>
    <property type="molecule type" value="Genomic_DNA"/>
</dbReference>
<evidence type="ECO:0000313" key="1">
    <source>
        <dbReference type="EMBL" id="GBP82186.1"/>
    </source>
</evidence>
<dbReference type="Proteomes" id="UP000299102">
    <property type="component" value="Unassembled WGS sequence"/>
</dbReference>
<evidence type="ECO:0000313" key="2">
    <source>
        <dbReference type="Proteomes" id="UP000299102"/>
    </source>
</evidence>
<evidence type="ECO:0008006" key="3">
    <source>
        <dbReference type="Google" id="ProtNLM"/>
    </source>
</evidence>
<organism evidence="1 2">
    <name type="scientific">Eumeta variegata</name>
    <name type="common">Bagworm moth</name>
    <name type="synonym">Eumeta japonica</name>
    <dbReference type="NCBI Taxonomy" id="151549"/>
    <lineage>
        <taxon>Eukaryota</taxon>
        <taxon>Metazoa</taxon>
        <taxon>Ecdysozoa</taxon>
        <taxon>Arthropoda</taxon>
        <taxon>Hexapoda</taxon>
        <taxon>Insecta</taxon>
        <taxon>Pterygota</taxon>
        <taxon>Neoptera</taxon>
        <taxon>Endopterygota</taxon>
        <taxon>Lepidoptera</taxon>
        <taxon>Glossata</taxon>
        <taxon>Ditrysia</taxon>
        <taxon>Tineoidea</taxon>
        <taxon>Psychidae</taxon>
        <taxon>Oiketicinae</taxon>
        <taxon>Eumeta</taxon>
    </lineage>
</organism>
<proteinExistence type="predicted"/>
<comment type="caution">
    <text evidence="1">The sequence shown here is derived from an EMBL/GenBank/DDBJ whole genome shotgun (WGS) entry which is preliminary data.</text>
</comment>
<protein>
    <recommendedName>
        <fullName evidence="3">Mos1 transposase HTH domain-containing protein</fullName>
    </recommendedName>
</protein>
<dbReference type="OrthoDB" id="10017160at2759"/>